<name>A0ABD2PLU7_9PLAT</name>
<dbReference type="Gene3D" id="2.60.40.770">
    <property type="match status" value="1"/>
</dbReference>
<gene>
    <name evidence="6" type="primary">NPC2_4</name>
    <name evidence="6" type="ORF">Ciccas_013257</name>
</gene>
<feature type="domain" description="MD-2-related lipid-recognition" evidence="5">
    <location>
        <begin position="25"/>
        <end position="128"/>
    </location>
</feature>
<evidence type="ECO:0000256" key="3">
    <source>
        <dbReference type="ARBA" id="ARBA00022525"/>
    </source>
</evidence>
<dbReference type="SUPFAM" id="SSF81296">
    <property type="entry name" value="E set domains"/>
    <property type="match status" value="1"/>
</dbReference>
<comment type="caution">
    <text evidence="6">The sequence shown here is derived from an EMBL/GenBank/DDBJ whole genome shotgun (WGS) entry which is preliminary data.</text>
</comment>
<proteinExistence type="inferred from homology"/>
<dbReference type="SMART" id="SM00737">
    <property type="entry name" value="ML"/>
    <property type="match status" value="1"/>
</dbReference>
<dbReference type="GO" id="GO:0005576">
    <property type="term" value="C:extracellular region"/>
    <property type="evidence" value="ECO:0007669"/>
    <property type="project" value="UniProtKB-SubCell"/>
</dbReference>
<dbReference type="Pfam" id="PF02221">
    <property type="entry name" value="E1_DerP2_DerF2"/>
    <property type="match status" value="1"/>
</dbReference>
<dbReference type="AlphaFoldDB" id="A0ABD2PLU7"/>
<protein>
    <submittedName>
        <fullName evidence="6">Phosphatidylglycerol/phosphatidylinositol transfer protein</fullName>
    </submittedName>
</protein>
<evidence type="ECO:0000313" key="6">
    <source>
        <dbReference type="EMBL" id="KAL3308214.1"/>
    </source>
</evidence>
<keyword evidence="7" id="KW-1185">Reference proteome</keyword>
<reference evidence="6 7" key="1">
    <citation type="submission" date="2024-11" db="EMBL/GenBank/DDBJ databases">
        <title>Adaptive evolution of stress response genes in parasites aligns with host niche diversity.</title>
        <authorList>
            <person name="Hahn C."/>
            <person name="Resl P."/>
        </authorList>
    </citation>
    <scope>NUCLEOTIDE SEQUENCE [LARGE SCALE GENOMIC DNA]</scope>
    <source>
        <strain evidence="6">EGGRZ-B1_66</strain>
        <tissue evidence="6">Body</tissue>
    </source>
</reference>
<sequence>MSYSTARIVILVFCAMSLLAEAEKFYDCGSMYSKVHSVKVSPCHSEPCTLVRGKNSTFTIKFTPSQDINSGHAEFYTFSQIPIAIDLPDNSLCPHVNKGCPVKKHHKHTFTMNVPIPHLHVVVSCQSI</sequence>
<organism evidence="6 7">
    <name type="scientific">Cichlidogyrus casuarinus</name>
    <dbReference type="NCBI Taxonomy" id="1844966"/>
    <lineage>
        <taxon>Eukaryota</taxon>
        <taxon>Metazoa</taxon>
        <taxon>Spiralia</taxon>
        <taxon>Lophotrochozoa</taxon>
        <taxon>Platyhelminthes</taxon>
        <taxon>Monogenea</taxon>
        <taxon>Monopisthocotylea</taxon>
        <taxon>Dactylogyridea</taxon>
        <taxon>Ancyrocephalidae</taxon>
        <taxon>Cichlidogyrus</taxon>
    </lineage>
</organism>
<feature type="signal peptide" evidence="4">
    <location>
        <begin position="1"/>
        <end position="22"/>
    </location>
</feature>
<evidence type="ECO:0000259" key="5">
    <source>
        <dbReference type="SMART" id="SM00737"/>
    </source>
</evidence>
<evidence type="ECO:0000256" key="1">
    <source>
        <dbReference type="ARBA" id="ARBA00004613"/>
    </source>
</evidence>
<dbReference type="EMBL" id="JBJKFK010005649">
    <property type="protein sequence ID" value="KAL3308214.1"/>
    <property type="molecule type" value="Genomic_DNA"/>
</dbReference>
<comment type="subcellular location">
    <subcellularLocation>
        <location evidence="1">Secreted</location>
    </subcellularLocation>
</comment>
<dbReference type="FunFam" id="2.60.40.770:FF:000001">
    <property type="entry name" value="NPC intracellular cholesterol transporter 2"/>
    <property type="match status" value="1"/>
</dbReference>
<comment type="similarity">
    <text evidence="2">Belongs to the NPC2 family.</text>
</comment>
<evidence type="ECO:0000313" key="7">
    <source>
        <dbReference type="Proteomes" id="UP001626550"/>
    </source>
</evidence>
<keyword evidence="4" id="KW-0732">Signal</keyword>
<dbReference type="Proteomes" id="UP001626550">
    <property type="component" value="Unassembled WGS sequence"/>
</dbReference>
<dbReference type="InterPro" id="IPR014756">
    <property type="entry name" value="Ig_E-set"/>
</dbReference>
<evidence type="ECO:0000256" key="2">
    <source>
        <dbReference type="ARBA" id="ARBA00006370"/>
    </source>
</evidence>
<evidence type="ECO:0000256" key="4">
    <source>
        <dbReference type="SAM" id="SignalP"/>
    </source>
</evidence>
<feature type="chain" id="PRO_5044791823" evidence="4">
    <location>
        <begin position="23"/>
        <end position="128"/>
    </location>
</feature>
<keyword evidence="3" id="KW-0964">Secreted</keyword>
<dbReference type="InterPro" id="IPR003172">
    <property type="entry name" value="ML_dom"/>
</dbReference>
<accession>A0ABD2PLU7</accession>